<dbReference type="InterPro" id="IPR023584">
    <property type="entry name" value="Ribosome_recyc_fac_dom"/>
</dbReference>
<dbReference type="InterPro" id="IPR036191">
    <property type="entry name" value="RRF_sf"/>
</dbReference>
<dbReference type="HAMAP" id="MF_00040">
    <property type="entry name" value="RRF"/>
    <property type="match status" value="1"/>
</dbReference>
<protein>
    <recommendedName>
        <fullName evidence="5">Ribosome-recycling factor</fullName>
        <shortName evidence="5">RRF</shortName>
    </recommendedName>
    <alternativeName>
        <fullName evidence="5">Ribosome-releasing factor</fullName>
    </alternativeName>
</protein>
<proteinExistence type="inferred from homology"/>
<dbReference type="Proteomes" id="UP000193834">
    <property type="component" value="Unassembled WGS sequence"/>
</dbReference>
<dbReference type="RefSeq" id="WP_085492899.1">
    <property type="nucleotide sequence ID" value="NZ_FXAZ01000001.1"/>
</dbReference>
<dbReference type="Pfam" id="PF01765">
    <property type="entry name" value="RRF"/>
    <property type="match status" value="1"/>
</dbReference>
<dbReference type="NCBIfam" id="TIGR00496">
    <property type="entry name" value="frr"/>
    <property type="match status" value="1"/>
</dbReference>
<feature type="domain" description="Ribosome recycling factor" evidence="6">
    <location>
        <begin position="20"/>
        <end position="182"/>
    </location>
</feature>
<keyword evidence="8" id="KW-1185">Reference proteome</keyword>
<dbReference type="PANTHER" id="PTHR20982">
    <property type="entry name" value="RIBOSOME RECYCLING FACTOR"/>
    <property type="match status" value="1"/>
</dbReference>
<accession>A0A1X7INS1</accession>
<reference evidence="7 8" key="1">
    <citation type="submission" date="2017-04" db="EMBL/GenBank/DDBJ databases">
        <authorList>
            <person name="Afonso C.L."/>
            <person name="Miller P.J."/>
            <person name="Scott M.A."/>
            <person name="Spackman E."/>
            <person name="Goraichik I."/>
            <person name="Dimitrov K.M."/>
            <person name="Suarez D.L."/>
            <person name="Swayne D.E."/>
        </authorList>
    </citation>
    <scope>NUCLEOTIDE SEQUENCE [LARGE SCALE GENOMIC DNA]</scope>
    <source>
        <strain evidence="7 8">11</strain>
    </source>
</reference>
<dbReference type="PANTHER" id="PTHR20982:SF3">
    <property type="entry name" value="MITOCHONDRIAL RIBOSOME RECYCLING FACTOR PSEUDO 1"/>
    <property type="match status" value="1"/>
</dbReference>
<comment type="function">
    <text evidence="5">Responsible for the release of ribosomes from messenger RNA at the termination of protein biosynthesis. May increase the efficiency of translation by recycling ribosomes from one round of translation to another.</text>
</comment>
<organism evidence="7 8">
    <name type="scientific">Paenibacillus aquistagni</name>
    <dbReference type="NCBI Taxonomy" id="1852522"/>
    <lineage>
        <taxon>Bacteria</taxon>
        <taxon>Bacillati</taxon>
        <taxon>Bacillota</taxon>
        <taxon>Bacilli</taxon>
        <taxon>Bacillales</taxon>
        <taxon>Paenibacillaceae</taxon>
        <taxon>Paenibacillus</taxon>
    </lineage>
</organism>
<dbReference type="SUPFAM" id="SSF55194">
    <property type="entry name" value="Ribosome recycling factor, RRF"/>
    <property type="match status" value="1"/>
</dbReference>
<keyword evidence="3 5" id="KW-0963">Cytoplasm</keyword>
<dbReference type="STRING" id="1852522.SAMN06295960_0651"/>
<evidence type="ECO:0000256" key="2">
    <source>
        <dbReference type="ARBA" id="ARBA00005912"/>
    </source>
</evidence>
<name>A0A1X7INS1_9BACL</name>
<dbReference type="InterPro" id="IPR002661">
    <property type="entry name" value="Ribosome_recyc_fac"/>
</dbReference>
<dbReference type="FunFam" id="1.10.132.20:FF:000001">
    <property type="entry name" value="Ribosome-recycling factor"/>
    <property type="match status" value="1"/>
</dbReference>
<evidence type="ECO:0000256" key="4">
    <source>
        <dbReference type="ARBA" id="ARBA00022917"/>
    </source>
</evidence>
<evidence type="ECO:0000256" key="1">
    <source>
        <dbReference type="ARBA" id="ARBA00004496"/>
    </source>
</evidence>
<evidence type="ECO:0000259" key="6">
    <source>
        <dbReference type="Pfam" id="PF01765"/>
    </source>
</evidence>
<sequence>MPQSIKKNAEERMEKAISSLRRELATLRAGRANPALLDRVQVEYYGALTPVNQLANINTPDPRTMVIQPWDKSSISEIERAILKSDLGLTPANDGTIIRLTIPPLTEERRLELVKQTKKYAEEAKVAVRNIRRDANDDIKKLEKTDISEDESRRHQEDIQKSTDKFIAEVDKVLAAKEKEIMEV</sequence>
<evidence type="ECO:0000256" key="3">
    <source>
        <dbReference type="ARBA" id="ARBA00022490"/>
    </source>
</evidence>
<evidence type="ECO:0000313" key="7">
    <source>
        <dbReference type="EMBL" id="SMG16609.1"/>
    </source>
</evidence>
<keyword evidence="4 5" id="KW-0648">Protein biosynthesis</keyword>
<dbReference type="Gene3D" id="3.30.1360.40">
    <property type="match status" value="1"/>
</dbReference>
<dbReference type="GO" id="GO:0043023">
    <property type="term" value="F:ribosomal large subunit binding"/>
    <property type="evidence" value="ECO:0007669"/>
    <property type="project" value="TreeGrafter"/>
</dbReference>
<gene>
    <name evidence="5" type="primary">frr</name>
    <name evidence="7" type="ORF">SAMN06295960_0651</name>
</gene>
<dbReference type="EMBL" id="FXAZ01000001">
    <property type="protein sequence ID" value="SMG16609.1"/>
    <property type="molecule type" value="Genomic_DNA"/>
</dbReference>
<comment type="similarity">
    <text evidence="2 5">Belongs to the RRF family.</text>
</comment>
<dbReference type="GO" id="GO:0006415">
    <property type="term" value="P:translational termination"/>
    <property type="evidence" value="ECO:0007669"/>
    <property type="project" value="UniProtKB-UniRule"/>
</dbReference>
<dbReference type="FunFam" id="3.30.1360.40:FF:000001">
    <property type="entry name" value="Ribosome-recycling factor"/>
    <property type="match status" value="1"/>
</dbReference>
<evidence type="ECO:0000256" key="5">
    <source>
        <dbReference type="HAMAP-Rule" id="MF_00040"/>
    </source>
</evidence>
<dbReference type="GO" id="GO:0005737">
    <property type="term" value="C:cytoplasm"/>
    <property type="evidence" value="ECO:0007669"/>
    <property type="project" value="UniProtKB-SubCell"/>
</dbReference>
<comment type="subcellular location">
    <subcellularLocation>
        <location evidence="1 5">Cytoplasm</location>
    </subcellularLocation>
</comment>
<evidence type="ECO:0000313" key="8">
    <source>
        <dbReference type="Proteomes" id="UP000193834"/>
    </source>
</evidence>
<dbReference type="OrthoDB" id="9804006at2"/>
<dbReference type="CDD" id="cd00520">
    <property type="entry name" value="RRF"/>
    <property type="match status" value="1"/>
</dbReference>
<dbReference type="Gene3D" id="1.10.132.20">
    <property type="entry name" value="Ribosome-recycling factor"/>
    <property type="match status" value="1"/>
</dbReference>
<dbReference type="AlphaFoldDB" id="A0A1X7INS1"/>